<feature type="region of interest" description="Disordered" evidence="1">
    <location>
        <begin position="1"/>
        <end position="107"/>
    </location>
</feature>
<dbReference type="AlphaFoldDB" id="A0A9D3X7T3"/>
<evidence type="ECO:0000313" key="3">
    <source>
        <dbReference type="Proteomes" id="UP000827986"/>
    </source>
</evidence>
<accession>A0A9D3X7T3</accession>
<sequence length="107" mass="11340">MEEKRSHLPLPPPRQLRTGIAPDCSRPPAPPLPHRIPPLPFSPPRAAPQPPPPPASSPSPRQDTGQSRTGGSLAWWGRGMGLLPPHSPRAPGGRAEASAEQPRDVGD</sequence>
<protein>
    <submittedName>
        <fullName evidence="2">Uncharacterized protein</fullName>
    </submittedName>
</protein>
<dbReference type="EMBL" id="JAHDVG010000479">
    <property type="protein sequence ID" value="KAH1174831.1"/>
    <property type="molecule type" value="Genomic_DNA"/>
</dbReference>
<keyword evidence="3" id="KW-1185">Reference proteome</keyword>
<comment type="caution">
    <text evidence="2">The sequence shown here is derived from an EMBL/GenBank/DDBJ whole genome shotgun (WGS) entry which is preliminary data.</text>
</comment>
<evidence type="ECO:0000256" key="1">
    <source>
        <dbReference type="SAM" id="MobiDB-lite"/>
    </source>
</evidence>
<proteinExistence type="predicted"/>
<gene>
    <name evidence="2" type="ORF">KIL84_008822</name>
</gene>
<organism evidence="2 3">
    <name type="scientific">Mauremys mutica</name>
    <name type="common">yellowpond turtle</name>
    <dbReference type="NCBI Taxonomy" id="74926"/>
    <lineage>
        <taxon>Eukaryota</taxon>
        <taxon>Metazoa</taxon>
        <taxon>Chordata</taxon>
        <taxon>Craniata</taxon>
        <taxon>Vertebrata</taxon>
        <taxon>Euteleostomi</taxon>
        <taxon>Archelosauria</taxon>
        <taxon>Testudinata</taxon>
        <taxon>Testudines</taxon>
        <taxon>Cryptodira</taxon>
        <taxon>Durocryptodira</taxon>
        <taxon>Testudinoidea</taxon>
        <taxon>Geoemydidae</taxon>
        <taxon>Geoemydinae</taxon>
        <taxon>Mauremys</taxon>
    </lineage>
</organism>
<reference evidence="2" key="1">
    <citation type="submission" date="2021-09" db="EMBL/GenBank/DDBJ databases">
        <title>The genome of Mauremys mutica provides insights into the evolution of semi-aquatic lifestyle.</title>
        <authorList>
            <person name="Gong S."/>
            <person name="Gao Y."/>
        </authorList>
    </citation>
    <scope>NUCLEOTIDE SEQUENCE</scope>
    <source>
        <strain evidence="2">MM-2020</strain>
        <tissue evidence="2">Muscle</tissue>
    </source>
</reference>
<evidence type="ECO:0000313" key="2">
    <source>
        <dbReference type="EMBL" id="KAH1174831.1"/>
    </source>
</evidence>
<name>A0A9D3X7T3_9SAUR</name>
<dbReference type="Proteomes" id="UP000827986">
    <property type="component" value="Unassembled WGS sequence"/>
</dbReference>
<feature type="non-terminal residue" evidence="2">
    <location>
        <position position="107"/>
    </location>
</feature>
<feature type="compositionally biased region" description="Pro residues" evidence="1">
    <location>
        <begin position="25"/>
        <end position="57"/>
    </location>
</feature>